<reference evidence="1 2" key="1">
    <citation type="submission" date="2024-01" db="EMBL/GenBank/DDBJ databases">
        <title>Uliginosibacterium soil sp. nov.</title>
        <authorList>
            <person name="Lv Y."/>
        </authorList>
    </citation>
    <scope>NUCLEOTIDE SEQUENCE [LARGE SCALE GENOMIC DNA]</scope>
    <source>
        <strain evidence="1 2">H3</strain>
    </source>
</reference>
<accession>A0ABU6K248</accession>
<dbReference type="InterPro" id="IPR012337">
    <property type="entry name" value="RNaseH-like_sf"/>
</dbReference>
<protein>
    <recommendedName>
        <fullName evidence="3">Exonuclease domain-containing protein</fullName>
    </recommendedName>
</protein>
<dbReference type="Gene3D" id="3.30.420.10">
    <property type="entry name" value="Ribonuclease H-like superfamily/Ribonuclease H"/>
    <property type="match status" value="1"/>
</dbReference>
<name>A0ABU6K248_9RHOO</name>
<evidence type="ECO:0000313" key="1">
    <source>
        <dbReference type="EMBL" id="MEC5385507.1"/>
    </source>
</evidence>
<gene>
    <name evidence="1" type="ORF">VVD49_07205</name>
</gene>
<dbReference type="SUPFAM" id="SSF53098">
    <property type="entry name" value="Ribonuclease H-like"/>
    <property type="match status" value="1"/>
</dbReference>
<organism evidence="1 2">
    <name type="scientific">Uliginosibacterium silvisoli</name>
    <dbReference type="NCBI Taxonomy" id="3114758"/>
    <lineage>
        <taxon>Bacteria</taxon>
        <taxon>Pseudomonadati</taxon>
        <taxon>Pseudomonadota</taxon>
        <taxon>Betaproteobacteria</taxon>
        <taxon>Rhodocyclales</taxon>
        <taxon>Zoogloeaceae</taxon>
        <taxon>Uliginosibacterium</taxon>
    </lineage>
</organism>
<evidence type="ECO:0008006" key="3">
    <source>
        <dbReference type="Google" id="ProtNLM"/>
    </source>
</evidence>
<proteinExistence type="predicted"/>
<dbReference type="InterPro" id="IPR036397">
    <property type="entry name" value="RNaseH_sf"/>
</dbReference>
<sequence length="163" mass="18133">MNAPTIIDLEASGFGTGSYPIEVGFVLPDGSTQCLLIKPDESWTHWDSKAEAVHGITRATLQAHGKPPGEVASMLNRSLAGQTVYSDAWAHDYTWLSVLYEAAGLVPTFKLEHLLVLMDECSQTRWNNARSSVERELQVRRHRASNDARVLQMTWLRLQAKAA</sequence>
<keyword evidence="2" id="KW-1185">Reference proteome</keyword>
<dbReference type="RefSeq" id="WP_327598460.1">
    <property type="nucleotide sequence ID" value="NZ_JAYXHS010000001.1"/>
</dbReference>
<comment type="caution">
    <text evidence="1">The sequence shown here is derived from an EMBL/GenBank/DDBJ whole genome shotgun (WGS) entry which is preliminary data.</text>
</comment>
<evidence type="ECO:0000313" key="2">
    <source>
        <dbReference type="Proteomes" id="UP001331561"/>
    </source>
</evidence>
<dbReference type="EMBL" id="JAYXHS010000001">
    <property type="protein sequence ID" value="MEC5385507.1"/>
    <property type="molecule type" value="Genomic_DNA"/>
</dbReference>
<dbReference type="Proteomes" id="UP001331561">
    <property type="component" value="Unassembled WGS sequence"/>
</dbReference>